<dbReference type="EMBL" id="PFPL01000046">
    <property type="protein sequence ID" value="PIZ95724.1"/>
    <property type="molecule type" value="Genomic_DNA"/>
</dbReference>
<name>A0A2M7VA01_9BACT</name>
<gene>
    <name evidence="1" type="ORF">COX80_03750</name>
</gene>
<reference evidence="2" key="1">
    <citation type="submission" date="2017-09" db="EMBL/GenBank/DDBJ databases">
        <title>Depth-based differentiation of microbial function through sediment-hosted aquifers and enrichment of novel symbionts in the deep terrestrial subsurface.</title>
        <authorList>
            <person name="Probst A.J."/>
            <person name="Ladd B."/>
            <person name="Jarett J.K."/>
            <person name="Geller-Mcgrath D.E."/>
            <person name="Sieber C.M.K."/>
            <person name="Emerson J.B."/>
            <person name="Anantharaman K."/>
            <person name="Thomas B.C."/>
            <person name="Malmstrom R."/>
            <person name="Stieglmeier M."/>
            <person name="Klingl A."/>
            <person name="Woyke T."/>
            <person name="Ryan C.M."/>
            <person name="Banfield J.F."/>
        </authorList>
    </citation>
    <scope>NUCLEOTIDE SEQUENCE [LARGE SCALE GENOMIC DNA]</scope>
</reference>
<evidence type="ECO:0000313" key="1">
    <source>
        <dbReference type="EMBL" id="PIZ95724.1"/>
    </source>
</evidence>
<protein>
    <submittedName>
        <fullName evidence="1">Uncharacterized protein</fullName>
    </submittedName>
</protein>
<evidence type="ECO:0000313" key="2">
    <source>
        <dbReference type="Proteomes" id="UP000231453"/>
    </source>
</evidence>
<sequence>MKIYQVKSSPYPGTNYKEVYQKASYTYSKLRRKSKRRPYVRSAYFNKEKIFLSLFWEHLYEKLNYRDKTRRVKYFLCAIELIENSKFDPESKENVDKKSEILHRFAGKTKDNKMFFVQIKEDKRTEEKWLMSVFPVQK</sequence>
<comment type="caution">
    <text evidence="1">The sequence shown here is derived from an EMBL/GenBank/DDBJ whole genome shotgun (WGS) entry which is preliminary data.</text>
</comment>
<proteinExistence type="predicted"/>
<dbReference type="AlphaFoldDB" id="A0A2M7VA01"/>
<accession>A0A2M7VA01</accession>
<organism evidence="1 2">
    <name type="scientific">Candidatus Magasanikbacteria bacterium CG_4_10_14_0_2_um_filter_33_14</name>
    <dbReference type="NCBI Taxonomy" id="1974636"/>
    <lineage>
        <taxon>Bacteria</taxon>
        <taxon>Candidatus Magasanikiibacteriota</taxon>
    </lineage>
</organism>
<dbReference type="Proteomes" id="UP000231453">
    <property type="component" value="Unassembled WGS sequence"/>
</dbReference>